<keyword evidence="3" id="KW-1185">Reference proteome</keyword>
<feature type="transmembrane region" description="Helical" evidence="1">
    <location>
        <begin position="46"/>
        <end position="66"/>
    </location>
</feature>
<name>A0ABV3ES87_9ACTN</name>
<evidence type="ECO:0000313" key="3">
    <source>
        <dbReference type="Proteomes" id="UP001551584"/>
    </source>
</evidence>
<organism evidence="2 3">
    <name type="scientific">Streptomyces chilikensis</name>
    <dbReference type="NCBI Taxonomy" id="1194079"/>
    <lineage>
        <taxon>Bacteria</taxon>
        <taxon>Bacillati</taxon>
        <taxon>Actinomycetota</taxon>
        <taxon>Actinomycetes</taxon>
        <taxon>Kitasatosporales</taxon>
        <taxon>Streptomycetaceae</taxon>
        <taxon>Streptomyces</taxon>
    </lineage>
</organism>
<accession>A0ABV3ES87</accession>
<feature type="transmembrane region" description="Helical" evidence="1">
    <location>
        <begin position="135"/>
        <end position="159"/>
    </location>
</feature>
<keyword evidence="1" id="KW-0472">Membrane</keyword>
<feature type="transmembrane region" description="Helical" evidence="1">
    <location>
        <begin position="7"/>
        <end position="40"/>
    </location>
</feature>
<evidence type="ECO:0000256" key="1">
    <source>
        <dbReference type="SAM" id="Phobius"/>
    </source>
</evidence>
<gene>
    <name evidence="2" type="ORF">AB0D95_17755</name>
</gene>
<reference evidence="2 3" key="1">
    <citation type="submission" date="2024-06" db="EMBL/GenBank/DDBJ databases">
        <title>The Natural Products Discovery Center: Release of the First 8490 Sequenced Strains for Exploring Actinobacteria Biosynthetic Diversity.</title>
        <authorList>
            <person name="Kalkreuter E."/>
            <person name="Kautsar S.A."/>
            <person name="Yang D."/>
            <person name="Bader C.D."/>
            <person name="Teijaro C.N."/>
            <person name="Fluegel L."/>
            <person name="Davis C.M."/>
            <person name="Simpson J.R."/>
            <person name="Lauterbach L."/>
            <person name="Steele A.D."/>
            <person name="Gui C."/>
            <person name="Meng S."/>
            <person name="Li G."/>
            <person name="Viehrig K."/>
            <person name="Ye F."/>
            <person name="Su P."/>
            <person name="Kiefer A.F."/>
            <person name="Nichols A."/>
            <person name="Cepeda A.J."/>
            <person name="Yan W."/>
            <person name="Fan B."/>
            <person name="Jiang Y."/>
            <person name="Adhikari A."/>
            <person name="Zheng C.-J."/>
            <person name="Schuster L."/>
            <person name="Cowan T.M."/>
            <person name="Smanski M.J."/>
            <person name="Chevrette M.G."/>
            <person name="De Carvalho L.P.S."/>
            <person name="Shen B."/>
        </authorList>
    </citation>
    <scope>NUCLEOTIDE SEQUENCE [LARGE SCALE GENOMIC DNA]</scope>
    <source>
        <strain evidence="2 3">NPDC048117</strain>
    </source>
</reference>
<proteinExistence type="predicted"/>
<keyword evidence="1" id="KW-1133">Transmembrane helix</keyword>
<dbReference type="InterPro" id="IPR007403">
    <property type="entry name" value="DUF456"/>
</dbReference>
<evidence type="ECO:0000313" key="2">
    <source>
        <dbReference type="EMBL" id="MEU9579081.1"/>
    </source>
</evidence>
<comment type="caution">
    <text evidence="2">The sequence shown here is derived from an EMBL/GenBank/DDBJ whole genome shotgun (WGS) entry which is preliminary data.</text>
</comment>
<keyword evidence="1" id="KW-0812">Transmembrane</keyword>
<protein>
    <submittedName>
        <fullName evidence="2">DUF456 domain-containing protein</fullName>
    </submittedName>
</protein>
<dbReference type="Proteomes" id="UP001551584">
    <property type="component" value="Unassembled WGS sequence"/>
</dbReference>
<dbReference type="RefSeq" id="WP_166020124.1">
    <property type="nucleotide sequence ID" value="NZ_JBEZNA010000039.1"/>
</dbReference>
<feature type="transmembrane region" description="Helical" evidence="1">
    <location>
        <begin position="87"/>
        <end position="115"/>
    </location>
</feature>
<sequence length="164" mass="17460">MGAWELLLAGAIILLGICGVLAPGVPGSWLVWAGVLWWALNDPRPTAWAVLVGATLLLLLAQLLRAQISHRRDSRTTAVGRRSDLRGYAGAGAFLGFFLLPVIGAVPGFLGGLYLHERVGERRRPREARAAVRSLMGSGGTVLLVELYAALLVLGAWLLTVLTS</sequence>
<dbReference type="Pfam" id="PF04306">
    <property type="entry name" value="DUF456"/>
    <property type="match status" value="1"/>
</dbReference>
<dbReference type="EMBL" id="JBEZNA010000039">
    <property type="protein sequence ID" value="MEU9579081.1"/>
    <property type="molecule type" value="Genomic_DNA"/>
</dbReference>